<accession>A0ABU0E8W6</accession>
<keyword evidence="4 6" id="KW-1133">Transmembrane helix</keyword>
<dbReference type="InterPro" id="IPR051461">
    <property type="entry name" value="UPF0750_membrane"/>
</dbReference>
<dbReference type="Proteomes" id="UP001230220">
    <property type="component" value="Unassembled WGS sequence"/>
</dbReference>
<dbReference type="InterPro" id="IPR003740">
    <property type="entry name" value="YitT"/>
</dbReference>
<feature type="domain" description="DUF2179" evidence="7">
    <location>
        <begin position="215"/>
        <end position="269"/>
    </location>
</feature>
<evidence type="ECO:0000256" key="6">
    <source>
        <dbReference type="SAM" id="Phobius"/>
    </source>
</evidence>
<evidence type="ECO:0000256" key="4">
    <source>
        <dbReference type="ARBA" id="ARBA00022989"/>
    </source>
</evidence>
<keyword evidence="3 6" id="KW-0812">Transmembrane</keyword>
<evidence type="ECO:0000313" key="9">
    <source>
        <dbReference type="Proteomes" id="UP001230220"/>
    </source>
</evidence>
<dbReference type="EMBL" id="JAUSUR010000012">
    <property type="protein sequence ID" value="MDQ0363296.1"/>
    <property type="molecule type" value="Genomic_DNA"/>
</dbReference>
<gene>
    <name evidence="8" type="ORF">J2S15_004061</name>
</gene>
<evidence type="ECO:0000256" key="2">
    <source>
        <dbReference type="ARBA" id="ARBA00022475"/>
    </source>
</evidence>
<evidence type="ECO:0000256" key="3">
    <source>
        <dbReference type="ARBA" id="ARBA00022692"/>
    </source>
</evidence>
<evidence type="ECO:0000256" key="5">
    <source>
        <dbReference type="ARBA" id="ARBA00023136"/>
    </source>
</evidence>
<feature type="transmembrane region" description="Helical" evidence="6">
    <location>
        <begin position="47"/>
        <end position="66"/>
    </location>
</feature>
<proteinExistence type="predicted"/>
<evidence type="ECO:0000259" key="7">
    <source>
        <dbReference type="Pfam" id="PF10035"/>
    </source>
</evidence>
<dbReference type="InterPro" id="IPR015867">
    <property type="entry name" value="N-reg_PII/ATP_PRibTrfase_C"/>
</dbReference>
<dbReference type="PANTHER" id="PTHR33545:SF9">
    <property type="entry name" value="UPF0750 MEMBRANE PROTEIN YITE"/>
    <property type="match status" value="1"/>
</dbReference>
<evidence type="ECO:0000256" key="1">
    <source>
        <dbReference type="ARBA" id="ARBA00004651"/>
    </source>
</evidence>
<name>A0ABU0E8W6_9FIRM</name>
<feature type="transmembrane region" description="Helical" evidence="6">
    <location>
        <begin position="141"/>
        <end position="161"/>
    </location>
</feature>
<dbReference type="Pfam" id="PF02588">
    <property type="entry name" value="YitT_membrane"/>
    <property type="match status" value="1"/>
</dbReference>
<dbReference type="Pfam" id="PF10035">
    <property type="entry name" value="DUF2179"/>
    <property type="match status" value="1"/>
</dbReference>
<dbReference type="PIRSF" id="PIRSF006483">
    <property type="entry name" value="Membrane_protein_YitT"/>
    <property type="match status" value="1"/>
</dbReference>
<keyword evidence="2" id="KW-1003">Cell membrane</keyword>
<reference evidence="8 9" key="1">
    <citation type="submission" date="2023-07" db="EMBL/GenBank/DDBJ databases">
        <title>Genomic Encyclopedia of Type Strains, Phase IV (KMG-IV): sequencing the most valuable type-strain genomes for metagenomic binning, comparative biology and taxonomic classification.</title>
        <authorList>
            <person name="Goeker M."/>
        </authorList>
    </citation>
    <scope>NUCLEOTIDE SEQUENCE [LARGE SCALE GENOMIC DNA]</scope>
    <source>
        <strain evidence="8 9">DSM 16784</strain>
    </source>
</reference>
<dbReference type="Gene3D" id="3.30.70.120">
    <property type="match status" value="1"/>
</dbReference>
<dbReference type="InterPro" id="IPR019264">
    <property type="entry name" value="DUF2179"/>
</dbReference>
<feature type="transmembrane region" description="Helical" evidence="6">
    <location>
        <begin position="73"/>
        <end position="91"/>
    </location>
</feature>
<evidence type="ECO:0000313" key="8">
    <source>
        <dbReference type="EMBL" id="MDQ0363296.1"/>
    </source>
</evidence>
<keyword evidence="5 6" id="KW-0472">Membrane</keyword>
<comment type="subcellular location">
    <subcellularLocation>
        <location evidence="1">Cell membrane</location>
        <topology evidence="1">Multi-pass membrane protein</topology>
    </subcellularLocation>
</comment>
<keyword evidence="9" id="KW-1185">Reference proteome</keyword>
<protein>
    <submittedName>
        <fullName evidence="8">Uncharacterized membrane-anchored protein YitT (DUF2179 family)</fullName>
    </submittedName>
</protein>
<dbReference type="PANTHER" id="PTHR33545">
    <property type="entry name" value="UPF0750 MEMBRANE PROTEIN YITT-RELATED"/>
    <property type="match status" value="1"/>
</dbReference>
<feature type="transmembrane region" description="Helical" evidence="6">
    <location>
        <begin position="167"/>
        <end position="188"/>
    </location>
</feature>
<organism evidence="8 9">
    <name type="scientific">Breznakia pachnodae</name>
    <dbReference type="NCBI Taxonomy" id="265178"/>
    <lineage>
        <taxon>Bacteria</taxon>
        <taxon>Bacillati</taxon>
        <taxon>Bacillota</taxon>
        <taxon>Erysipelotrichia</taxon>
        <taxon>Erysipelotrichales</taxon>
        <taxon>Erysipelotrichaceae</taxon>
        <taxon>Breznakia</taxon>
    </lineage>
</organism>
<dbReference type="RefSeq" id="WP_307412220.1">
    <property type="nucleotide sequence ID" value="NZ_JAUSUR010000012.1"/>
</dbReference>
<feature type="transmembrane region" description="Helical" evidence="6">
    <location>
        <begin position="103"/>
        <end position="121"/>
    </location>
</feature>
<sequence>MKIVKTFVLIPFSILLIATSINMFLGPYHVAAGGVSGIGILMEEFLGINRSFIVMFLNIIMLVLAFQFLGRKVFLNILLGSILLPIFLYIVPEYQLLNDQMLSVISGSVIFGTGVAILYRIDASSGGTTIPPMVFKKYFNLNPSIGLLVTDLTIVVFNIFIFGMDSFFLAILSLIITSIVMSYLETAFHQRKLIMIRSYEHLEEIKKGVQSLVGREVTLLNVSDNLSSNNDNMLMLVASQQQYKKIVKLVDSIDSKAMIIVNRASEVHGVSFSYYSA</sequence>
<comment type="caution">
    <text evidence="8">The sequence shown here is derived from an EMBL/GenBank/DDBJ whole genome shotgun (WGS) entry which is preliminary data.</text>
</comment>